<keyword evidence="3" id="KW-0964">Secreted</keyword>
<dbReference type="GO" id="GO:0031222">
    <property type="term" value="P:arabinan catabolic process"/>
    <property type="evidence" value="ECO:0007669"/>
    <property type="project" value="TreeGrafter"/>
</dbReference>
<dbReference type="PANTHER" id="PTHR42721">
    <property type="entry name" value="SUGAR HYDROLASE-RELATED"/>
    <property type="match status" value="1"/>
</dbReference>
<dbReference type="Pfam" id="PF01915">
    <property type="entry name" value="Glyco_hydro_3_C"/>
    <property type="match status" value="1"/>
</dbReference>
<comment type="subcellular location">
    <subcellularLocation>
        <location evidence="1">Secreted</location>
    </subcellularLocation>
</comment>
<dbReference type="GO" id="GO:0009044">
    <property type="term" value="F:xylan 1,4-beta-xylosidase activity"/>
    <property type="evidence" value="ECO:0007669"/>
    <property type="project" value="InterPro"/>
</dbReference>
<keyword evidence="7" id="KW-0326">Glycosidase</keyword>
<evidence type="ECO:0000256" key="3">
    <source>
        <dbReference type="ARBA" id="ARBA00022525"/>
    </source>
</evidence>
<dbReference type="GO" id="GO:0045493">
    <property type="term" value="P:xylan catabolic process"/>
    <property type="evidence" value="ECO:0007669"/>
    <property type="project" value="InterPro"/>
</dbReference>
<evidence type="ECO:0000256" key="4">
    <source>
        <dbReference type="ARBA" id="ARBA00022729"/>
    </source>
</evidence>
<dbReference type="SUPFAM" id="SSF51445">
    <property type="entry name" value="(Trans)glycosidases"/>
    <property type="match status" value="1"/>
</dbReference>
<feature type="chain" id="PRO_5027745062" evidence="8">
    <location>
        <begin position="36"/>
        <end position="785"/>
    </location>
</feature>
<dbReference type="InterPro" id="IPR017853">
    <property type="entry name" value="GH"/>
</dbReference>
<evidence type="ECO:0000256" key="5">
    <source>
        <dbReference type="ARBA" id="ARBA00022801"/>
    </source>
</evidence>
<proteinExistence type="inferred from homology"/>
<dbReference type="FunFam" id="3.20.20.300:FF:000004">
    <property type="entry name" value="probable beta-D-xylosidase 7"/>
    <property type="match status" value="1"/>
</dbReference>
<dbReference type="InterPro" id="IPR036881">
    <property type="entry name" value="Glyco_hydro_3_C_sf"/>
</dbReference>
<dbReference type="GO" id="GO:0005576">
    <property type="term" value="C:extracellular region"/>
    <property type="evidence" value="ECO:0007669"/>
    <property type="project" value="UniProtKB-SubCell"/>
</dbReference>
<evidence type="ECO:0000259" key="9">
    <source>
        <dbReference type="SMART" id="SM01217"/>
    </source>
</evidence>
<dbReference type="FunFam" id="3.40.50.1700:FF:000001">
    <property type="entry name" value="probable beta-D-xylosidase 2"/>
    <property type="match status" value="1"/>
</dbReference>
<reference evidence="11" key="2">
    <citation type="submission" date="2025-08" db="UniProtKB">
        <authorList>
            <consortium name="RefSeq"/>
        </authorList>
    </citation>
    <scope>IDENTIFICATION</scope>
    <source>
        <tissue evidence="11">Leaf</tissue>
    </source>
</reference>
<dbReference type="Gene3D" id="3.20.20.300">
    <property type="entry name" value="Glycoside hydrolase, family 3, N-terminal domain"/>
    <property type="match status" value="1"/>
</dbReference>
<dbReference type="SUPFAM" id="SSF52279">
    <property type="entry name" value="Beta-D-glucan exohydrolase, C-terminal domain"/>
    <property type="match status" value="1"/>
</dbReference>
<dbReference type="InterPro" id="IPR001764">
    <property type="entry name" value="Glyco_hydro_3_N"/>
</dbReference>
<dbReference type="SMART" id="SM01217">
    <property type="entry name" value="Fn3_like"/>
    <property type="match status" value="1"/>
</dbReference>
<dbReference type="Pfam" id="PF14310">
    <property type="entry name" value="Fn3-like"/>
    <property type="match status" value="1"/>
</dbReference>
<dbReference type="OrthoDB" id="47059at2759"/>
<keyword evidence="4 8" id="KW-0732">Signal</keyword>
<feature type="domain" description="Fibronectin type III-like" evidence="9">
    <location>
        <begin position="708"/>
        <end position="778"/>
    </location>
</feature>
<dbReference type="InterPro" id="IPR026891">
    <property type="entry name" value="Fn3-like"/>
</dbReference>
<evidence type="ECO:0000256" key="7">
    <source>
        <dbReference type="ARBA" id="ARBA00023295"/>
    </source>
</evidence>
<dbReference type="AlphaFoldDB" id="A0A6P8BSI9"/>
<protein>
    <submittedName>
        <fullName evidence="11">Probable beta-D-xylosidase 7</fullName>
    </submittedName>
</protein>
<dbReference type="InterPro" id="IPR013783">
    <property type="entry name" value="Ig-like_fold"/>
</dbReference>
<dbReference type="Proteomes" id="UP000515151">
    <property type="component" value="Chromosome 8"/>
</dbReference>
<dbReference type="PANTHER" id="PTHR42721:SF3">
    <property type="entry name" value="BETA-D-XYLOSIDASE 5-RELATED"/>
    <property type="match status" value="1"/>
</dbReference>
<evidence type="ECO:0000256" key="1">
    <source>
        <dbReference type="ARBA" id="ARBA00004613"/>
    </source>
</evidence>
<dbReference type="InterPro" id="IPR036962">
    <property type="entry name" value="Glyco_hydro_3_N_sf"/>
</dbReference>
<gene>
    <name evidence="11" type="primary">LOC116188246</name>
</gene>
<dbReference type="GeneID" id="116188246"/>
<evidence type="ECO:0000256" key="2">
    <source>
        <dbReference type="ARBA" id="ARBA00005336"/>
    </source>
</evidence>
<evidence type="ECO:0000256" key="6">
    <source>
        <dbReference type="ARBA" id="ARBA00023180"/>
    </source>
</evidence>
<feature type="signal peptide" evidence="8">
    <location>
        <begin position="1"/>
        <end position="35"/>
    </location>
</feature>
<reference evidence="10" key="1">
    <citation type="journal article" date="2020" name="Plant Biotechnol. J.">
        <title>The pomegranate (Punica granatum L.) draft genome dissects genetic divergence between soft- and hard-seeded cultivars.</title>
        <authorList>
            <person name="Luo X."/>
            <person name="Li H."/>
            <person name="Wu Z."/>
            <person name="Yao W."/>
            <person name="Zhao P."/>
            <person name="Cao D."/>
            <person name="Yu H."/>
            <person name="Li K."/>
            <person name="Poudel K."/>
            <person name="Zhao D."/>
            <person name="Zhang F."/>
            <person name="Xia X."/>
            <person name="Chen L."/>
            <person name="Wang Q."/>
            <person name="Jing D."/>
            <person name="Cao S."/>
        </authorList>
    </citation>
    <scope>NUCLEOTIDE SEQUENCE [LARGE SCALE GENOMIC DNA]</scope>
    <source>
        <strain evidence="10">cv. Tunisia</strain>
    </source>
</reference>
<comment type="similarity">
    <text evidence="2">Belongs to the glycosyl hydrolase 3 family.</text>
</comment>
<dbReference type="Gene3D" id="3.40.50.1700">
    <property type="entry name" value="Glycoside hydrolase family 3 C-terminal domain"/>
    <property type="match status" value="1"/>
</dbReference>
<dbReference type="Gene3D" id="2.60.40.10">
    <property type="entry name" value="Immunoglobulins"/>
    <property type="match status" value="1"/>
</dbReference>
<accession>A0A6P8BSI9</accession>
<keyword evidence="6" id="KW-0325">Glycoprotein</keyword>
<evidence type="ECO:0000256" key="8">
    <source>
        <dbReference type="SAM" id="SignalP"/>
    </source>
</evidence>
<keyword evidence="5" id="KW-0378">Hydrolase</keyword>
<dbReference type="InterPro" id="IPR044993">
    <property type="entry name" value="BXL"/>
</dbReference>
<name>A0A6P8BSI9_PUNGR</name>
<evidence type="ECO:0000313" key="10">
    <source>
        <dbReference type="Proteomes" id="UP000515151"/>
    </source>
</evidence>
<dbReference type="PRINTS" id="PR00133">
    <property type="entry name" value="GLHYDRLASE3"/>
</dbReference>
<organism evidence="10 11">
    <name type="scientific">Punica granatum</name>
    <name type="common">Pomegranate</name>
    <dbReference type="NCBI Taxonomy" id="22663"/>
    <lineage>
        <taxon>Eukaryota</taxon>
        <taxon>Viridiplantae</taxon>
        <taxon>Streptophyta</taxon>
        <taxon>Embryophyta</taxon>
        <taxon>Tracheophyta</taxon>
        <taxon>Spermatophyta</taxon>
        <taxon>Magnoliopsida</taxon>
        <taxon>eudicotyledons</taxon>
        <taxon>Gunneridae</taxon>
        <taxon>Pentapetalae</taxon>
        <taxon>rosids</taxon>
        <taxon>malvids</taxon>
        <taxon>Myrtales</taxon>
        <taxon>Lythraceae</taxon>
        <taxon>Punica</taxon>
    </lineage>
</organism>
<dbReference type="GO" id="GO:0046556">
    <property type="term" value="F:alpha-L-arabinofuranosidase activity"/>
    <property type="evidence" value="ECO:0007669"/>
    <property type="project" value="TreeGrafter"/>
</dbReference>
<dbReference type="GO" id="GO:0009505">
    <property type="term" value="C:plant-type cell wall"/>
    <property type="evidence" value="ECO:0007669"/>
    <property type="project" value="TreeGrafter"/>
</dbReference>
<dbReference type="RefSeq" id="XP_031373329.1">
    <property type="nucleotide sequence ID" value="XM_031517469.1"/>
</dbReference>
<keyword evidence="10" id="KW-1185">Reference proteome</keyword>
<dbReference type="InterPro" id="IPR002772">
    <property type="entry name" value="Glyco_hydro_3_C"/>
</dbReference>
<sequence>MMMGVVQWKYSLPLSSAINSIVIFALLLASQAAESAQPPPYSCGPGTRSLPFCRVELPIRKRVKDLVSRLTLDEKISQLVNSAPAIPRLGIPQYEWWSEALHGVANVGKGIALNGTIRAATSFPQVILTAASFDANLWYRIGQVIGTEARAVYNAGQATGMTFWAPNINIFRDPRWGRGQETPGEDPRLTGKYAVSYVRGIQGDSFDGGRLRGHLQASACCKHFTAYDLDKWKGINRFVFDAKVNPQDMADTFQPPFQRCIKDAKASGIMCAYNRVNGVPSCADYNLLTNTARRQWHFNGYITSDCDAVSIIHDEQGYAKSPEDAVADVLNAGMDVNCGTYLKNHTRSAVEQKKLAIAEIDRALHNLFSVRMRLGLFSGDPKKQPFGNIGPAQVCSKTHQALALEAARNGIVLLKNKGKTLPLQKSKTVSLAVIGPNADAPKTLLGNYAGPPCKSVSPLQALRAYAKDTRFEQGCDSVACTTASVDRAVEIAKSADRVVMFMGLDQTQEREELDRVDLVLPGKQQQLIEAVALASKKPIVLVLLCGGPVDVSFARNEANIGSILWAGYPGEAGGIAISEIIFGEHNPGGRLPMTWYPQEFTRVLMTEMRMRPEQSRGYPGRTYRFYEGQSVYQFGYGLSYSRYSYKFISVSQEVISLTQTPKTSQQRPEESETVRNRPVTELGNDFCAKSKSTVTVGVKNHGEMEGKHPVLLFIRWSKQGKGRPMKQLIGFESVELKAGKGAEVRFSVNTCEHLIWANEEGLMVIEEGWHFFVVGEEEYPIAVML</sequence>
<dbReference type="Pfam" id="PF00933">
    <property type="entry name" value="Glyco_hydro_3"/>
    <property type="match status" value="1"/>
</dbReference>
<evidence type="ECO:0000313" key="11">
    <source>
        <dbReference type="RefSeq" id="XP_031373329.1"/>
    </source>
</evidence>